<dbReference type="AlphaFoldDB" id="A0A5P2H7E6"/>
<evidence type="ECO:0000256" key="2">
    <source>
        <dbReference type="ARBA" id="ARBA00022723"/>
    </source>
</evidence>
<keyword evidence="4" id="KW-0862">Zinc</keyword>
<evidence type="ECO:0000256" key="1">
    <source>
        <dbReference type="ARBA" id="ARBA00022670"/>
    </source>
</evidence>
<dbReference type="InterPro" id="IPR018560">
    <property type="entry name" value="DUF2016"/>
</dbReference>
<feature type="domain" description="DUF2016" evidence="6">
    <location>
        <begin position="2"/>
        <end position="75"/>
    </location>
</feature>
<evidence type="ECO:0000256" key="5">
    <source>
        <dbReference type="ARBA" id="ARBA00023049"/>
    </source>
</evidence>
<dbReference type="InterPro" id="IPR028090">
    <property type="entry name" value="JAB_dom_prok"/>
</dbReference>
<geneLocation type="plasmid" evidence="8">
    <name>unnamed1</name>
</geneLocation>
<dbReference type="GO" id="GO:0046872">
    <property type="term" value="F:metal ion binding"/>
    <property type="evidence" value="ECO:0007669"/>
    <property type="project" value="UniProtKB-KW"/>
</dbReference>
<dbReference type="InterPro" id="IPR022499">
    <property type="entry name" value="PRTRC_protein-A"/>
</dbReference>
<dbReference type="Pfam" id="PF14464">
    <property type="entry name" value="Prok-JAB"/>
    <property type="match status" value="1"/>
</dbReference>
<dbReference type="GO" id="GO:0006508">
    <property type="term" value="P:proteolysis"/>
    <property type="evidence" value="ECO:0007669"/>
    <property type="project" value="UniProtKB-KW"/>
</dbReference>
<keyword evidence="5" id="KW-0482">Metalloprotease</keyword>
<keyword evidence="1" id="KW-0645">Protease</keyword>
<dbReference type="EMBL" id="CP044066">
    <property type="protein sequence ID" value="QET04021.1"/>
    <property type="molecule type" value="Genomic_DNA"/>
</dbReference>
<evidence type="ECO:0000256" key="3">
    <source>
        <dbReference type="ARBA" id="ARBA00022801"/>
    </source>
</evidence>
<sequence>MHPADMALQQSFPSVMVPRFGEVAPMGGSGERLLIAANGVFLEIVRPWIRVVRLLGKFEHRTAIPYGEAVEVTELLCGCVPPDVIGEFAVMARAAYPNETGAFVVWNCRTHAFRLMPVRVLDQGMGHLKYERPTLADDEVLVVDCHSHGGHPAFFSSTDDTDDRHDVKFAFVMGSCNAVVPSLALRLCAKGIFENVEKVPFEWYAAARAEVAV</sequence>
<evidence type="ECO:0000313" key="9">
    <source>
        <dbReference type="Proteomes" id="UP000322822"/>
    </source>
</evidence>
<keyword evidence="3" id="KW-0378">Hydrolase</keyword>
<gene>
    <name evidence="8" type="ORF">FOB72_17865</name>
</gene>
<dbReference type="Pfam" id="PF09436">
    <property type="entry name" value="DUF2016"/>
    <property type="match status" value="1"/>
</dbReference>
<protein>
    <submittedName>
        <fullName evidence="8">PRTRC system protein A</fullName>
    </submittedName>
</protein>
<accession>A0A5P2H7E6</accession>
<dbReference type="NCBIfam" id="TIGR03735">
    <property type="entry name" value="PRTRC_A"/>
    <property type="match status" value="1"/>
</dbReference>
<dbReference type="OrthoDB" id="8558084at2"/>
<proteinExistence type="predicted"/>
<dbReference type="GO" id="GO:0008237">
    <property type="term" value="F:metallopeptidase activity"/>
    <property type="evidence" value="ECO:0007669"/>
    <property type="project" value="UniProtKB-KW"/>
</dbReference>
<reference evidence="8 9" key="1">
    <citation type="submission" date="2019-09" db="EMBL/GenBank/DDBJ databases">
        <title>FDA dAtabase for Regulatory Grade micrObial Sequences (FDA-ARGOS): Supporting development and validation of Infectious Disease Dx tests.</title>
        <authorList>
            <person name="Sciortino C."/>
            <person name="Tallon L."/>
            <person name="Sadzewicz L."/>
            <person name="Vavikolanu K."/>
            <person name="Mehta A."/>
            <person name="Aluvathingal J."/>
            <person name="Nadendla S."/>
            <person name="Nandy P."/>
            <person name="Geyer C."/>
            <person name="Yan Y."/>
            <person name="Sichtig H."/>
        </authorList>
    </citation>
    <scope>NUCLEOTIDE SEQUENCE [LARGE SCALE GENOMIC DNA]</scope>
    <source>
        <strain evidence="8 9">FDAARGOS_664</strain>
        <plasmid evidence="8 9">unnamed1</plasmid>
    </source>
</reference>
<dbReference type="Proteomes" id="UP000322822">
    <property type="component" value="Plasmid unnamed1"/>
</dbReference>
<organism evidence="8 9">
    <name type="scientific">Cupriavidus pauculus</name>
    <dbReference type="NCBI Taxonomy" id="82633"/>
    <lineage>
        <taxon>Bacteria</taxon>
        <taxon>Pseudomonadati</taxon>
        <taxon>Pseudomonadota</taxon>
        <taxon>Betaproteobacteria</taxon>
        <taxon>Burkholderiales</taxon>
        <taxon>Burkholderiaceae</taxon>
        <taxon>Cupriavidus</taxon>
    </lineage>
</organism>
<evidence type="ECO:0000256" key="4">
    <source>
        <dbReference type="ARBA" id="ARBA00022833"/>
    </source>
</evidence>
<dbReference type="SUPFAM" id="SSF102712">
    <property type="entry name" value="JAB1/MPN domain"/>
    <property type="match status" value="1"/>
</dbReference>
<keyword evidence="2" id="KW-0479">Metal-binding</keyword>
<feature type="domain" description="JAB" evidence="7">
    <location>
        <begin position="83"/>
        <end position="176"/>
    </location>
</feature>
<evidence type="ECO:0000259" key="7">
    <source>
        <dbReference type="Pfam" id="PF14464"/>
    </source>
</evidence>
<evidence type="ECO:0000259" key="6">
    <source>
        <dbReference type="Pfam" id="PF09436"/>
    </source>
</evidence>
<dbReference type="RefSeq" id="WP_150374086.1">
    <property type="nucleotide sequence ID" value="NZ_CP044066.1"/>
</dbReference>
<evidence type="ECO:0000313" key="8">
    <source>
        <dbReference type="EMBL" id="QET04021.1"/>
    </source>
</evidence>
<name>A0A5P2H7E6_9BURK</name>
<keyword evidence="8" id="KW-0614">Plasmid</keyword>